<evidence type="ECO:0000256" key="4">
    <source>
        <dbReference type="ARBA" id="ARBA00022432"/>
    </source>
</evidence>
<comment type="similarity">
    <text evidence="2 10">Belongs to the phosphoenolpyruvate carboxykinase (ATP) family.</text>
</comment>
<keyword evidence="5 10" id="KW-0547">Nucleotide-binding</keyword>
<proteinExistence type="inferred from homology"/>
<dbReference type="Gene3D" id="3.90.228.20">
    <property type="match status" value="1"/>
</dbReference>
<evidence type="ECO:0000256" key="3">
    <source>
        <dbReference type="ARBA" id="ARBA00012363"/>
    </source>
</evidence>
<evidence type="ECO:0000256" key="8">
    <source>
        <dbReference type="ARBA" id="ARBA00023239"/>
    </source>
</evidence>
<feature type="binding site" evidence="10">
    <location>
        <begin position="237"/>
        <end position="245"/>
    </location>
    <ligand>
        <name>ATP</name>
        <dbReference type="ChEBI" id="CHEBI:30616"/>
    </ligand>
</feature>
<accession>Q02A49</accession>
<dbReference type="GO" id="GO:0005524">
    <property type="term" value="F:ATP binding"/>
    <property type="evidence" value="ECO:0007669"/>
    <property type="project" value="UniProtKB-UniRule"/>
</dbReference>
<feature type="binding site" evidence="10">
    <location>
        <position position="202"/>
    </location>
    <ligand>
        <name>ATP</name>
        <dbReference type="ChEBI" id="CHEBI:30616"/>
    </ligand>
</feature>
<dbReference type="GO" id="GO:0006094">
    <property type="term" value="P:gluconeogenesis"/>
    <property type="evidence" value="ECO:0007669"/>
    <property type="project" value="UniProtKB-UniRule"/>
</dbReference>
<keyword evidence="10" id="KW-0479">Metal-binding</keyword>
<sequence>MQNLGILPSRYGLQEHGIRNASFVYWNLGTAQLVEKAIQRREGLLASGGGLVVRTGDQTGRSPRDKFVVRDAGTENTVNWGSVNQPFLPEQFDRLYGKLLAYLQARDLFVQDCYAGADPQYQIPIRVITELAWHNLFARQLFVRAHPEKTDSHVPQFTVIDAPGFRAEATDDGTNSDVFVIINFSKKLVIIGGTQYAGEMKKAIFSVLNYYLPTQDVLPMHCSANIGTDNETALFFGLSGTGKTTLSADPSRRLIGDDEHGWAPSGVFNFEGGCYAKCIRLRHETEPQIWDAIRFGTVLENVAVDSELRLLDYDDTTFTENTRAAYPVTFIENAVLPGLGGHPKNIVFLTCDAFGVLPPLSRLTPDQAMFHFLNGYTAKVAGTERGLGKEPEATFSSCFGSPFLPRNPEVYAEMLGRKMTQQGAACWLINTGWSGGPYGVGNRMSLPITRALVTEALSGALAKADYRIDPVFKVQVPVACPNVDSKALDPRATWSDPKAYDKAADDLAARFRKNFAKFEKAGGILKCEEVLA</sequence>
<dbReference type="InParanoid" id="Q02A49"/>
<evidence type="ECO:0000313" key="11">
    <source>
        <dbReference type="EMBL" id="ABJ82077.1"/>
    </source>
</evidence>
<dbReference type="Gene3D" id="3.40.449.10">
    <property type="entry name" value="Phosphoenolpyruvate Carboxykinase, domain 1"/>
    <property type="match status" value="1"/>
</dbReference>
<dbReference type="SUPFAM" id="SSF68923">
    <property type="entry name" value="PEP carboxykinase N-terminal domain"/>
    <property type="match status" value="1"/>
</dbReference>
<dbReference type="InterPro" id="IPR013035">
    <property type="entry name" value="PEP_carboxykinase_C"/>
</dbReference>
<dbReference type="PIRSF" id="PIRSF006294">
    <property type="entry name" value="PEP_crbxkin"/>
    <property type="match status" value="1"/>
</dbReference>
<dbReference type="UniPathway" id="UPA00138"/>
<comment type="function">
    <text evidence="10">Involved in the gluconeogenesis. Catalyzes the conversion of oxaloacetate (OAA) to phosphoenolpyruvate (PEP) through direct phosphoryl transfer between the nucleoside triphosphate and OAA.</text>
</comment>
<keyword evidence="11" id="KW-0808">Transferase</keyword>
<feature type="binding site" evidence="10">
    <location>
        <position position="196"/>
    </location>
    <ligand>
        <name>substrate</name>
    </ligand>
</feature>
<feature type="binding site" evidence="10">
    <location>
        <position position="323"/>
    </location>
    <ligand>
        <name>substrate</name>
    </ligand>
</feature>
<feature type="binding site" evidence="10">
    <location>
        <position position="202"/>
    </location>
    <ligand>
        <name>Mn(2+)</name>
        <dbReference type="ChEBI" id="CHEBI:29035"/>
    </ligand>
</feature>
<dbReference type="HAMAP" id="MF_00453">
    <property type="entry name" value="PEPCK_ATP"/>
    <property type="match status" value="1"/>
</dbReference>
<dbReference type="SUPFAM" id="SSF53795">
    <property type="entry name" value="PEP carboxykinase-like"/>
    <property type="match status" value="1"/>
</dbReference>
<feature type="binding site" evidence="10">
    <location>
        <position position="323"/>
    </location>
    <ligand>
        <name>ATP</name>
        <dbReference type="ChEBI" id="CHEBI:30616"/>
    </ligand>
</feature>
<comment type="catalytic activity">
    <reaction evidence="9 10">
        <text>oxaloacetate + ATP = phosphoenolpyruvate + ADP + CO2</text>
        <dbReference type="Rhea" id="RHEA:18617"/>
        <dbReference type="ChEBI" id="CHEBI:16452"/>
        <dbReference type="ChEBI" id="CHEBI:16526"/>
        <dbReference type="ChEBI" id="CHEBI:30616"/>
        <dbReference type="ChEBI" id="CHEBI:58702"/>
        <dbReference type="ChEBI" id="CHEBI:456216"/>
        <dbReference type="EC" id="4.1.1.49"/>
    </reaction>
</comment>
<dbReference type="NCBIfam" id="NF006821">
    <property type="entry name" value="PRK09344.1-3"/>
    <property type="match status" value="1"/>
</dbReference>
<evidence type="ECO:0000256" key="5">
    <source>
        <dbReference type="ARBA" id="ARBA00022741"/>
    </source>
</evidence>
<dbReference type="Gene3D" id="2.170.8.10">
    <property type="entry name" value="Phosphoenolpyruvate Carboxykinase, domain 2"/>
    <property type="match status" value="1"/>
</dbReference>
<gene>
    <name evidence="10" type="primary">pckA</name>
    <name evidence="11" type="ordered locus">Acid_1079</name>
</gene>
<feature type="binding site" evidence="10">
    <location>
        <position position="221"/>
    </location>
    <ligand>
        <name>Mn(2+)</name>
        <dbReference type="ChEBI" id="CHEBI:29035"/>
    </ligand>
</feature>
<keyword evidence="10" id="KW-0464">Manganese</keyword>
<dbReference type="HOGENOM" id="CLU_018247_0_1_0"/>
<dbReference type="OrthoDB" id="9806325at2"/>
<dbReference type="NCBIfam" id="NF006820">
    <property type="entry name" value="PRK09344.1-2"/>
    <property type="match status" value="1"/>
</dbReference>
<keyword evidence="7 10" id="KW-0067">ATP-binding</keyword>
<organism evidence="11">
    <name type="scientific">Solibacter usitatus (strain Ellin6076)</name>
    <dbReference type="NCBI Taxonomy" id="234267"/>
    <lineage>
        <taxon>Bacteria</taxon>
        <taxon>Pseudomonadati</taxon>
        <taxon>Acidobacteriota</taxon>
        <taxon>Terriglobia</taxon>
        <taxon>Bryobacterales</taxon>
        <taxon>Solibacteraceae</taxon>
        <taxon>Candidatus Solibacter</taxon>
    </lineage>
</organism>
<dbReference type="CDD" id="cd00484">
    <property type="entry name" value="PEPCK_ATP"/>
    <property type="match status" value="1"/>
</dbReference>
<dbReference type="eggNOG" id="COG1866">
    <property type="taxonomic scope" value="Bacteria"/>
</dbReference>
<dbReference type="PANTHER" id="PTHR30031:SF0">
    <property type="entry name" value="PHOSPHOENOLPYRUVATE CARBOXYKINASE (ATP)"/>
    <property type="match status" value="1"/>
</dbReference>
<dbReference type="GO" id="GO:0004612">
    <property type="term" value="F:phosphoenolpyruvate carboxykinase (ATP) activity"/>
    <property type="evidence" value="ECO:0007669"/>
    <property type="project" value="UniProtKB-UniRule"/>
</dbReference>
<feature type="binding site" evidence="10">
    <location>
        <position position="258"/>
    </location>
    <ligand>
        <name>Mn(2+)</name>
        <dbReference type="ChEBI" id="CHEBI:29035"/>
    </ligand>
</feature>
<dbReference type="InterPro" id="IPR008210">
    <property type="entry name" value="PEP_carboxykinase_N"/>
</dbReference>
<feature type="binding site" evidence="10">
    <location>
        <position position="449"/>
    </location>
    <ligand>
        <name>ATP</name>
        <dbReference type="ChEBI" id="CHEBI:30616"/>
    </ligand>
</feature>
<dbReference type="KEGG" id="sus:Acid_1079"/>
<dbReference type="GO" id="GO:0005829">
    <property type="term" value="C:cytosol"/>
    <property type="evidence" value="ECO:0007669"/>
    <property type="project" value="TreeGrafter"/>
</dbReference>
<dbReference type="GO" id="GO:0016301">
    <property type="term" value="F:kinase activity"/>
    <property type="evidence" value="ECO:0007669"/>
    <property type="project" value="UniProtKB-KW"/>
</dbReference>
<evidence type="ECO:0000256" key="6">
    <source>
        <dbReference type="ARBA" id="ARBA00022793"/>
    </source>
</evidence>
<keyword evidence="6 10" id="KW-0210">Decarboxylase</keyword>
<comment type="pathway">
    <text evidence="1 10">Carbohydrate biosynthesis; gluconeogenesis.</text>
</comment>
<feature type="binding site" evidence="10">
    <location>
        <position position="202"/>
    </location>
    <ligand>
        <name>substrate</name>
    </ligand>
</feature>
<dbReference type="FunCoup" id="Q02A49">
    <property type="interactions" value="407"/>
</dbReference>
<protein>
    <recommendedName>
        <fullName evidence="3 10">Phosphoenolpyruvate carboxykinase (ATP)</fullName>
        <shortName evidence="10">PCK</shortName>
        <shortName evidence="10">PEP carboxykinase</shortName>
        <shortName evidence="10">PEPCK</shortName>
        <ecNumber evidence="3 10">4.1.1.49</ecNumber>
    </recommendedName>
</protein>
<dbReference type="InterPro" id="IPR001272">
    <property type="entry name" value="PEP_carboxykinase_ATP"/>
</dbReference>
<dbReference type="InterPro" id="IPR015994">
    <property type="entry name" value="PEPCK_ATP_CS"/>
</dbReference>
<comment type="caution">
    <text evidence="10">Lacks conserved residue(s) required for the propagation of feature annotation.</text>
</comment>
<dbReference type="EC" id="4.1.1.49" evidence="3 10"/>
<keyword evidence="10" id="KW-0963">Cytoplasm</keyword>
<comment type="cofactor">
    <cofactor evidence="10">
        <name>Mn(2+)</name>
        <dbReference type="ChEBI" id="CHEBI:29035"/>
    </cofactor>
    <text evidence="10">Binds 1 Mn(2+) ion per subunit.</text>
</comment>
<evidence type="ECO:0000256" key="10">
    <source>
        <dbReference type="HAMAP-Rule" id="MF_00453"/>
    </source>
</evidence>
<dbReference type="Pfam" id="PF01293">
    <property type="entry name" value="PEPCK_ATP"/>
    <property type="match status" value="1"/>
</dbReference>
<evidence type="ECO:0000256" key="7">
    <source>
        <dbReference type="ARBA" id="ARBA00022840"/>
    </source>
</evidence>
<name>Q02A49_SOLUE</name>
<dbReference type="GO" id="GO:0046872">
    <property type="term" value="F:metal ion binding"/>
    <property type="evidence" value="ECO:0007669"/>
    <property type="project" value="UniProtKB-KW"/>
</dbReference>
<reference evidence="11" key="1">
    <citation type="submission" date="2006-10" db="EMBL/GenBank/DDBJ databases">
        <title>Complete sequence of Solibacter usitatus Ellin6076.</title>
        <authorList>
            <consortium name="US DOE Joint Genome Institute"/>
            <person name="Copeland A."/>
            <person name="Lucas S."/>
            <person name="Lapidus A."/>
            <person name="Barry K."/>
            <person name="Detter J.C."/>
            <person name="Glavina del Rio T."/>
            <person name="Hammon N."/>
            <person name="Israni S."/>
            <person name="Dalin E."/>
            <person name="Tice H."/>
            <person name="Pitluck S."/>
            <person name="Thompson L.S."/>
            <person name="Brettin T."/>
            <person name="Bruce D."/>
            <person name="Han C."/>
            <person name="Tapia R."/>
            <person name="Gilna P."/>
            <person name="Schmutz J."/>
            <person name="Larimer F."/>
            <person name="Land M."/>
            <person name="Hauser L."/>
            <person name="Kyrpides N."/>
            <person name="Mikhailova N."/>
            <person name="Janssen P.H."/>
            <person name="Kuske C.R."/>
            <person name="Richardson P."/>
        </authorList>
    </citation>
    <scope>NUCLEOTIDE SEQUENCE</scope>
    <source>
        <strain evidence="11">Ellin6076</strain>
    </source>
</reference>
<keyword evidence="4 10" id="KW-0312">Gluconeogenesis</keyword>
<dbReference type="EMBL" id="CP000473">
    <property type="protein sequence ID" value="ABJ82077.1"/>
    <property type="molecule type" value="Genomic_DNA"/>
</dbReference>
<dbReference type="PROSITE" id="PS00532">
    <property type="entry name" value="PEPCK_ATP"/>
    <property type="match status" value="1"/>
</dbReference>
<dbReference type="AlphaFoldDB" id="Q02A49"/>
<dbReference type="NCBIfam" id="TIGR00224">
    <property type="entry name" value="pckA"/>
    <property type="match status" value="1"/>
</dbReference>
<feature type="binding site" evidence="10">
    <location>
        <position position="61"/>
    </location>
    <ligand>
        <name>substrate</name>
    </ligand>
</feature>
<keyword evidence="11" id="KW-0670">Pyruvate</keyword>
<evidence type="ECO:0000256" key="1">
    <source>
        <dbReference type="ARBA" id="ARBA00004742"/>
    </source>
</evidence>
<keyword evidence="8 10" id="KW-0456">Lyase</keyword>
<comment type="subcellular location">
    <subcellularLocation>
        <location evidence="10">Cytoplasm</location>
    </subcellularLocation>
</comment>
<evidence type="ECO:0000256" key="9">
    <source>
        <dbReference type="ARBA" id="ARBA00047371"/>
    </source>
</evidence>
<dbReference type="PANTHER" id="PTHR30031">
    <property type="entry name" value="PHOSPHOENOLPYRUVATE CARBOXYKINASE ATP"/>
    <property type="match status" value="1"/>
</dbReference>
<dbReference type="STRING" id="234267.Acid_1079"/>
<feature type="binding site" evidence="10">
    <location>
        <position position="286"/>
    </location>
    <ligand>
        <name>ATP</name>
        <dbReference type="ChEBI" id="CHEBI:30616"/>
    </ligand>
</feature>
<evidence type="ECO:0000256" key="2">
    <source>
        <dbReference type="ARBA" id="ARBA00006052"/>
    </source>
</evidence>
<feature type="binding site" evidence="10">
    <location>
        <position position="221"/>
    </location>
    <ligand>
        <name>ATP</name>
        <dbReference type="ChEBI" id="CHEBI:30616"/>
    </ligand>
</feature>
<keyword evidence="11" id="KW-0418">Kinase</keyword>